<organism evidence="2 3">
    <name type="scientific">Mycolicibacterium flavescens</name>
    <name type="common">Mycobacterium flavescens</name>
    <dbReference type="NCBI Taxonomy" id="1776"/>
    <lineage>
        <taxon>Bacteria</taxon>
        <taxon>Bacillati</taxon>
        <taxon>Actinomycetota</taxon>
        <taxon>Actinomycetes</taxon>
        <taxon>Mycobacteriales</taxon>
        <taxon>Mycobacteriaceae</taxon>
        <taxon>Mycolicibacterium</taxon>
    </lineage>
</organism>
<evidence type="ECO:0000256" key="1">
    <source>
        <dbReference type="SAM" id="MobiDB-lite"/>
    </source>
</evidence>
<keyword evidence="3" id="KW-1185">Reference proteome</keyword>
<evidence type="ECO:0000313" key="2">
    <source>
        <dbReference type="EMBL" id="ODQ85961.1"/>
    </source>
</evidence>
<dbReference type="AlphaFoldDB" id="A0A1E3R883"/>
<gene>
    <name evidence="2" type="ORF">BHQ18_27960</name>
</gene>
<feature type="region of interest" description="Disordered" evidence="1">
    <location>
        <begin position="1"/>
        <end position="22"/>
    </location>
</feature>
<proteinExistence type="predicted"/>
<name>A0A1E3R883_MYCFV</name>
<dbReference type="EMBL" id="MIHA01000037">
    <property type="protein sequence ID" value="ODQ85961.1"/>
    <property type="molecule type" value="Genomic_DNA"/>
</dbReference>
<evidence type="ECO:0000313" key="3">
    <source>
        <dbReference type="Proteomes" id="UP000094053"/>
    </source>
</evidence>
<comment type="caution">
    <text evidence="2">The sequence shown here is derived from an EMBL/GenBank/DDBJ whole genome shotgun (WGS) entry which is preliminary data.</text>
</comment>
<dbReference type="Proteomes" id="UP000094053">
    <property type="component" value="Unassembled WGS sequence"/>
</dbReference>
<accession>A0A1E3R883</accession>
<protein>
    <submittedName>
        <fullName evidence="2">Uncharacterized protein</fullName>
    </submittedName>
</protein>
<sequence length="60" mass="6824">MRTSEQPRFTTKQRQQVSETSLRTRPKLKIIAGPPLPIERPLCATTTTLSKSVTSWLSRI</sequence>
<reference evidence="3" key="1">
    <citation type="submission" date="2016-09" db="EMBL/GenBank/DDBJ databases">
        <authorList>
            <person name="Greninger A.L."/>
            <person name="Jerome K.R."/>
            <person name="Mcnair B."/>
            <person name="Wallis C."/>
            <person name="Fang F."/>
        </authorList>
    </citation>
    <scope>NUCLEOTIDE SEQUENCE [LARGE SCALE GENOMIC DNA]</scope>
    <source>
        <strain evidence="3">M6</strain>
    </source>
</reference>